<reference evidence="1" key="1">
    <citation type="submission" date="2021-12" db="EMBL/GenBank/DDBJ databases">
        <authorList>
            <person name="Rodrigo-Torres L."/>
            <person name="Arahal R. D."/>
            <person name="Lucena T."/>
        </authorList>
    </citation>
    <scope>NUCLEOTIDE SEQUENCE</scope>
    <source>
        <strain evidence="1">CECT 8226</strain>
    </source>
</reference>
<evidence type="ECO:0000313" key="1">
    <source>
        <dbReference type="EMBL" id="CAH0530003.1"/>
    </source>
</evidence>
<dbReference type="Proteomes" id="UP000838160">
    <property type="component" value="Unassembled WGS sequence"/>
</dbReference>
<protein>
    <submittedName>
        <fullName evidence="1">Uncharacterized protein</fullName>
    </submittedName>
</protein>
<comment type="caution">
    <text evidence="1">The sequence shown here is derived from an EMBL/GenBank/DDBJ whole genome shotgun (WGS) entry which is preliminary data.</text>
</comment>
<proteinExistence type="predicted"/>
<sequence>MLDVTFKEDDSRIRIGDGAENVGVIRRFTLNLARLHPKKFSMRSKLKQAGWSDTMRSEVLFGRKTSKVRGYSVQIIHNLNK</sequence>
<keyword evidence="2" id="KW-1185">Reference proteome</keyword>
<gene>
    <name evidence="1" type="ORF">VHP8226_03729</name>
</gene>
<evidence type="ECO:0000313" key="2">
    <source>
        <dbReference type="Proteomes" id="UP000838160"/>
    </source>
</evidence>
<name>A0ABM8ZN55_9VIBR</name>
<accession>A0ABM8ZN55</accession>
<organism evidence="1 2">
    <name type="scientific">Vibrio hippocampi</name>
    <dbReference type="NCBI Taxonomy" id="654686"/>
    <lineage>
        <taxon>Bacteria</taxon>
        <taxon>Pseudomonadati</taxon>
        <taxon>Pseudomonadota</taxon>
        <taxon>Gammaproteobacteria</taxon>
        <taxon>Vibrionales</taxon>
        <taxon>Vibrionaceae</taxon>
        <taxon>Vibrio</taxon>
    </lineage>
</organism>
<dbReference type="EMBL" id="CAKLCM010000003">
    <property type="protein sequence ID" value="CAH0530003.1"/>
    <property type="molecule type" value="Genomic_DNA"/>
</dbReference>